<evidence type="ECO:0000313" key="2">
    <source>
        <dbReference type="EMBL" id="KAK2093689.1"/>
    </source>
</evidence>
<evidence type="ECO:0000313" key="3">
    <source>
        <dbReference type="Proteomes" id="UP001266305"/>
    </source>
</evidence>
<proteinExistence type="predicted"/>
<dbReference type="Proteomes" id="UP001266305">
    <property type="component" value="Unassembled WGS sequence"/>
</dbReference>
<gene>
    <name evidence="2" type="ORF">P7K49_027427</name>
</gene>
<dbReference type="EMBL" id="JASSZA010000014">
    <property type="protein sequence ID" value="KAK2093689.1"/>
    <property type="molecule type" value="Genomic_DNA"/>
</dbReference>
<reference evidence="2 3" key="1">
    <citation type="submission" date="2023-05" db="EMBL/GenBank/DDBJ databases">
        <title>B98-5 Cell Line De Novo Hybrid Assembly: An Optical Mapping Approach.</title>
        <authorList>
            <person name="Kananen K."/>
            <person name="Auerbach J.A."/>
            <person name="Kautto E."/>
            <person name="Blachly J.S."/>
        </authorList>
    </citation>
    <scope>NUCLEOTIDE SEQUENCE [LARGE SCALE GENOMIC DNA]</scope>
    <source>
        <strain evidence="2">B95-8</strain>
        <tissue evidence="2">Cell line</tissue>
    </source>
</reference>
<evidence type="ECO:0000256" key="1">
    <source>
        <dbReference type="SAM" id="MobiDB-lite"/>
    </source>
</evidence>
<keyword evidence="3" id="KW-1185">Reference proteome</keyword>
<organism evidence="2 3">
    <name type="scientific">Saguinus oedipus</name>
    <name type="common">Cotton-top tamarin</name>
    <name type="synonym">Oedipomidas oedipus</name>
    <dbReference type="NCBI Taxonomy" id="9490"/>
    <lineage>
        <taxon>Eukaryota</taxon>
        <taxon>Metazoa</taxon>
        <taxon>Chordata</taxon>
        <taxon>Craniata</taxon>
        <taxon>Vertebrata</taxon>
        <taxon>Euteleostomi</taxon>
        <taxon>Mammalia</taxon>
        <taxon>Eutheria</taxon>
        <taxon>Euarchontoglires</taxon>
        <taxon>Primates</taxon>
        <taxon>Haplorrhini</taxon>
        <taxon>Platyrrhini</taxon>
        <taxon>Cebidae</taxon>
        <taxon>Callitrichinae</taxon>
        <taxon>Saguinus</taxon>
    </lineage>
</organism>
<name>A0ABQ9U9F5_SAGOE</name>
<accession>A0ABQ9U9F5</accession>
<protein>
    <submittedName>
        <fullName evidence="2">Uncharacterized protein</fullName>
    </submittedName>
</protein>
<feature type="compositionally biased region" description="Gly residues" evidence="1">
    <location>
        <begin position="110"/>
        <end position="121"/>
    </location>
</feature>
<sequence length="153" mass="16110">MDDKAFTKELDQWVEQLNECKQLNENQVRTLCEKCGSAGLEWAAAAAFLPARPRPVRSRPGLAHRGPAGLPPRRPFRRRSQRVRDRSVGLPSPGPSASALTRPTPAAGGPDPGRGGSGVDGQGNAPPRVEPDVGQVACALLGSSCHSSTSRVG</sequence>
<comment type="caution">
    <text evidence="2">The sequence shown here is derived from an EMBL/GenBank/DDBJ whole genome shotgun (WGS) entry which is preliminary data.</text>
</comment>
<feature type="region of interest" description="Disordered" evidence="1">
    <location>
        <begin position="51"/>
        <end position="132"/>
    </location>
</feature>